<dbReference type="PROSITE" id="PS50240">
    <property type="entry name" value="TRYPSIN_DOM"/>
    <property type="match status" value="1"/>
</dbReference>
<reference evidence="6" key="1">
    <citation type="submission" date="2021-01" db="UniProtKB">
        <authorList>
            <consortium name="EnsemblMetazoa"/>
        </authorList>
    </citation>
    <scope>IDENTIFICATION</scope>
</reference>
<evidence type="ECO:0000313" key="7">
    <source>
        <dbReference type="Proteomes" id="UP000002358"/>
    </source>
</evidence>
<sequence length="145" mass="15639">MLKTLNQDLYLDDNPFMHLTKQDLPLPEDKSVDYGGKTAVVSGFGYTWIKLIFGLREKAGSDYKLKYASVNIIDNGTCAKTNYPDKLDGSKQICGQFIQRSLETPEGICGGDSGSPLVNENTVVGVVNTGPVACAANVFIGVKKS</sequence>
<proteinExistence type="predicted"/>
<dbReference type="SUPFAM" id="SSF50494">
    <property type="entry name" value="Trypsin-like serine proteases"/>
    <property type="match status" value="1"/>
</dbReference>
<dbReference type="PROSITE" id="PS00135">
    <property type="entry name" value="TRYPSIN_SER"/>
    <property type="match status" value="1"/>
</dbReference>
<name>A0A7M7Q099_NASVI</name>
<evidence type="ECO:0000256" key="3">
    <source>
        <dbReference type="ARBA" id="ARBA00022825"/>
    </source>
</evidence>
<dbReference type="SMR" id="A0A7M7Q099"/>
<evidence type="ECO:0000256" key="2">
    <source>
        <dbReference type="ARBA" id="ARBA00022801"/>
    </source>
</evidence>
<evidence type="ECO:0000313" key="6">
    <source>
        <dbReference type="EnsemblMetazoa" id="XP_031777967"/>
    </source>
</evidence>
<evidence type="ECO:0000259" key="5">
    <source>
        <dbReference type="PROSITE" id="PS50240"/>
    </source>
</evidence>
<keyword evidence="1" id="KW-0645">Protease</keyword>
<dbReference type="Proteomes" id="UP000002358">
    <property type="component" value="Chromosome 1"/>
</dbReference>
<protein>
    <recommendedName>
        <fullName evidence="5">Peptidase S1 domain-containing protein</fullName>
    </recommendedName>
</protein>
<dbReference type="GO" id="GO:0006508">
    <property type="term" value="P:proteolysis"/>
    <property type="evidence" value="ECO:0007669"/>
    <property type="project" value="UniProtKB-KW"/>
</dbReference>
<keyword evidence="7" id="KW-1185">Reference proteome</keyword>
<organism evidence="6 7">
    <name type="scientific">Nasonia vitripennis</name>
    <name type="common">Parasitic wasp</name>
    <dbReference type="NCBI Taxonomy" id="7425"/>
    <lineage>
        <taxon>Eukaryota</taxon>
        <taxon>Metazoa</taxon>
        <taxon>Ecdysozoa</taxon>
        <taxon>Arthropoda</taxon>
        <taxon>Hexapoda</taxon>
        <taxon>Insecta</taxon>
        <taxon>Pterygota</taxon>
        <taxon>Neoptera</taxon>
        <taxon>Endopterygota</taxon>
        <taxon>Hymenoptera</taxon>
        <taxon>Apocrita</taxon>
        <taxon>Proctotrupomorpha</taxon>
        <taxon>Chalcidoidea</taxon>
        <taxon>Pteromalidae</taxon>
        <taxon>Pteromalinae</taxon>
        <taxon>Nasonia</taxon>
    </lineage>
</organism>
<dbReference type="InterPro" id="IPR043504">
    <property type="entry name" value="Peptidase_S1_PA_chymotrypsin"/>
</dbReference>
<dbReference type="InterPro" id="IPR050430">
    <property type="entry name" value="Peptidase_S1"/>
</dbReference>
<evidence type="ECO:0000256" key="1">
    <source>
        <dbReference type="ARBA" id="ARBA00022670"/>
    </source>
</evidence>
<keyword evidence="2" id="KW-0378">Hydrolase</keyword>
<dbReference type="PANTHER" id="PTHR24276:SF98">
    <property type="entry name" value="FI18310P1-RELATED"/>
    <property type="match status" value="1"/>
</dbReference>
<accession>A0A7M7Q099</accession>
<dbReference type="GeneID" id="116416001"/>
<dbReference type="InterPro" id="IPR009003">
    <property type="entry name" value="Peptidase_S1_PA"/>
</dbReference>
<dbReference type="InterPro" id="IPR001254">
    <property type="entry name" value="Trypsin_dom"/>
</dbReference>
<evidence type="ECO:0000256" key="4">
    <source>
        <dbReference type="ARBA" id="ARBA00023157"/>
    </source>
</evidence>
<dbReference type="Gene3D" id="2.40.10.10">
    <property type="entry name" value="Trypsin-like serine proteases"/>
    <property type="match status" value="1"/>
</dbReference>
<dbReference type="PANTHER" id="PTHR24276">
    <property type="entry name" value="POLYSERASE-RELATED"/>
    <property type="match status" value="1"/>
</dbReference>
<dbReference type="EnsemblMetazoa" id="XM_031922107">
    <property type="protein sequence ID" value="XP_031777967"/>
    <property type="gene ID" value="LOC116416001"/>
</dbReference>
<dbReference type="GO" id="GO:0004252">
    <property type="term" value="F:serine-type endopeptidase activity"/>
    <property type="evidence" value="ECO:0007669"/>
    <property type="project" value="InterPro"/>
</dbReference>
<dbReference type="InParanoid" id="A0A7M7Q099"/>
<dbReference type="AlphaFoldDB" id="A0A7M7Q099"/>
<dbReference type="KEGG" id="nvi:116416001"/>
<keyword evidence="4" id="KW-1015">Disulfide bond</keyword>
<dbReference type="RefSeq" id="XP_031777967.1">
    <property type="nucleotide sequence ID" value="XM_031922107.1"/>
</dbReference>
<dbReference type="Pfam" id="PF00089">
    <property type="entry name" value="Trypsin"/>
    <property type="match status" value="1"/>
</dbReference>
<dbReference type="InterPro" id="IPR033116">
    <property type="entry name" value="TRYPSIN_SER"/>
</dbReference>
<feature type="domain" description="Peptidase S1" evidence="5">
    <location>
        <begin position="1"/>
        <end position="145"/>
    </location>
</feature>
<keyword evidence="3" id="KW-0720">Serine protease</keyword>